<sequence length="173" mass="19542">MIGIFALNFILPITNNVGFVPKDCVAFSCLQKQISRVTYTGSKIAVIITNFFVGCWFLFTVYIFKRDIGGGGENCRTFSGKMGENLITRILIFECLFDFIPHLIDMIFVATTETTPMTFIGPFSRTIVVFDSLSTSITNFRAFYRMYQQNTSKVNTIVTNFQTIKISPTAVNK</sequence>
<organism evidence="1 2">
    <name type="scientific">Panagrolaimus sp. PS1159</name>
    <dbReference type="NCBI Taxonomy" id="55785"/>
    <lineage>
        <taxon>Eukaryota</taxon>
        <taxon>Metazoa</taxon>
        <taxon>Ecdysozoa</taxon>
        <taxon>Nematoda</taxon>
        <taxon>Chromadorea</taxon>
        <taxon>Rhabditida</taxon>
        <taxon>Tylenchina</taxon>
        <taxon>Panagrolaimomorpha</taxon>
        <taxon>Panagrolaimoidea</taxon>
        <taxon>Panagrolaimidae</taxon>
        <taxon>Panagrolaimus</taxon>
    </lineage>
</organism>
<name>A0AC35EWQ5_9BILA</name>
<dbReference type="Proteomes" id="UP000887580">
    <property type="component" value="Unplaced"/>
</dbReference>
<accession>A0AC35EWQ5</accession>
<protein>
    <submittedName>
        <fullName evidence="2">Uncharacterized protein</fullName>
    </submittedName>
</protein>
<evidence type="ECO:0000313" key="1">
    <source>
        <dbReference type="Proteomes" id="UP000887580"/>
    </source>
</evidence>
<dbReference type="WBParaSite" id="PS1159_v2.g11485.t1">
    <property type="protein sequence ID" value="PS1159_v2.g11485.t1"/>
    <property type="gene ID" value="PS1159_v2.g11485"/>
</dbReference>
<evidence type="ECO:0000313" key="2">
    <source>
        <dbReference type="WBParaSite" id="PS1159_v2.g11485.t1"/>
    </source>
</evidence>
<reference evidence="2" key="1">
    <citation type="submission" date="2022-11" db="UniProtKB">
        <authorList>
            <consortium name="WormBaseParasite"/>
        </authorList>
    </citation>
    <scope>IDENTIFICATION</scope>
</reference>
<proteinExistence type="predicted"/>